<gene>
    <name evidence="1" type="ORF">Dsin_024692</name>
</gene>
<name>A0AAE0DW92_9ROSI</name>
<reference evidence="1" key="1">
    <citation type="journal article" date="2023" name="Plant J.">
        <title>Genome sequences and population genomics provide insights into the demographic history, inbreeding, and mutation load of two 'living fossil' tree species of Dipteronia.</title>
        <authorList>
            <person name="Feng Y."/>
            <person name="Comes H.P."/>
            <person name="Chen J."/>
            <person name="Zhu S."/>
            <person name="Lu R."/>
            <person name="Zhang X."/>
            <person name="Li P."/>
            <person name="Qiu J."/>
            <person name="Olsen K.M."/>
            <person name="Qiu Y."/>
        </authorList>
    </citation>
    <scope>NUCLEOTIDE SEQUENCE</scope>
    <source>
        <strain evidence="1">NBL</strain>
    </source>
</reference>
<dbReference type="EMBL" id="JANJYJ010000008">
    <property type="protein sequence ID" value="KAK3193382.1"/>
    <property type="molecule type" value="Genomic_DNA"/>
</dbReference>
<keyword evidence="2" id="KW-1185">Reference proteome</keyword>
<accession>A0AAE0DW92</accession>
<organism evidence="1 2">
    <name type="scientific">Dipteronia sinensis</name>
    <dbReference type="NCBI Taxonomy" id="43782"/>
    <lineage>
        <taxon>Eukaryota</taxon>
        <taxon>Viridiplantae</taxon>
        <taxon>Streptophyta</taxon>
        <taxon>Embryophyta</taxon>
        <taxon>Tracheophyta</taxon>
        <taxon>Spermatophyta</taxon>
        <taxon>Magnoliopsida</taxon>
        <taxon>eudicotyledons</taxon>
        <taxon>Gunneridae</taxon>
        <taxon>Pentapetalae</taxon>
        <taxon>rosids</taxon>
        <taxon>malvids</taxon>
        <taxon>Sapindales</taxon>
        <taxon>Sapindaceae</taxon>
        <taxon>Hippocastanoideae</taxon>
        <taxon>Acereae</taxon>
        <taxon>Dipteronia</taxon>
    </lineage>
</organism>
<sequence length="249" mass="27421">MDPVIAAVQAEATWENFRKWSELSSSDAFEANSKVEVNDQSSQLVEAMTEVDVASHRPAGEKPKQLRTSFKHGYDRVRSNDTFGITSYFGPSSELSGTIDYMSKTPTIRSSHAYYDGSVSSFDGSGIEISCYENPQDMAMLQLETGQDSRDEFEDPASFYQRDYLAAGYEGEITNNRYCIVVLQTGNSPHSCLCLSILIAGVFARSTPVTVVIVLVGLVPRVLSSLQTLSSRYATGKQSLKIRGMKSIM</sequence>
<protein>
    <submittedName>
        <fullName evidence="1">Uncharacterized protein</fullName>
    </submittedName>
</protein>
<dbReference type="AlphaFoldDB" id="A0AAE0DW92"/>
<evidence type="ECO:0000313" key="2">
    <source>
        <dbReference type="Proteomes" id="UP001281410"/>
    </source>
</evidence>
<dbReference type="Proteomes" id="UP001281410">
    <property type="component" value="Unassembled WGS sequence"/>
</dbReference>
<evidence type="ECO:0000313" key="1">
    <source>
        <dbReference type="EMBL" id="KAK3193382.1"/>
    </source>
</evidence>
<proteinExistence type="predicted"/>
<comment type="caution">
    <text evidence="1">The sequence shown here is derived from an EMBL/GenBank/DDBJ whole genome shotgun (WGS) entry which is preliminary data.</text>
</comment>